<evidence type="ECO:0000259" key="2">
    <source>
        <dbReference type="Pfam" id="PF01755"/>
    </source>
</evidence>
<dbReference type="CDD" id="cd06532">
    <property type="entry name" value="Glyco_transf_25"/>
    <property type="match status" value="1"/>
</dbReference>
<evidence type="ECO:0000256" key="1">
    <source>
        <dbReference type="SAM" id="Phobius"/>
    </source>
</evidence>
<reference evidence="3" key="1">
    <citation type="journal article" date="2020" name="Nature">
        <title>Giant virus diversity and host interactions through global metagenomics.</title>
        <authorList>
            <person name="Schulz F."/>
            <person name="Roux S."/>
            <person name="Paez-Espino D."/>
            <person name="Jungbluth S."/>
            <person name="Walsh D.A."/>
            <person name="Denef V.J."/>
            <person name="McMahon K.D."/>
            <person name="Konstantinidis K.T."/>
            <person name="Eloe-Fadrosh E.A."/>
            <person name="Kyrpides N.C."/>
            <person name="Woyke T."/>
        </authorList>
    </citation>
    <scope>NUCLEOTIDE SEQUENCE</scope>
    <source>
        <strain evidence="3">GVMAG-M-3300023184-24</strain>
    </source>
</reference>
<proteinExistence type="predicted"/>
<accession>A0A6C0I4Y5</accession>
<sequence>MISSKYNNNIISPVLPPKNMYTGPNIMNTRDIPIFIINLDDDIKRWDFMKHQLNYLKSLNYQRVSAADMRKPNMTEFYKDDRISLYTKFTIQKKHRCDHKQIDRTGAIGATLSHYKIWRKMIDENIPISIIMEDDMHLMSNFYNIIEKEIEKYNKEFDILNLGYLKNHYSEVDNSKFHFGTGCYVVTKEACEILCKHVFPIDTHVDAYLFLLNHFGYIKMIMSDKDIIYHGGAFESNISHGNLKCDKSSTNVVINDNNNNYHIITILLLLIVIIISIKLYLIHNMKL</sequence>
<evidence type="ECO:0000313" key="3">
    <source>
        <dbReference type="EMBL" id="QHT88071.1"/>
    </source>
</evidence>
<keyword evidence="1" id="KW-1133">Transmembrane helix</keyword>
<dbReference type="Pfam" id="PF01755">
    <property type="entry name" value="Glyco_transf_25"/>
    <property type="match status" value="1"/>
</dbReference>
<keyword evidence="1" id="KW-0472">Membrane</keyword>
<keyword evidence="1" id="KW-0812">Transmembrane</keyword>
<organism evidence="3">
    <name type="scientific">viral metagenome</name>
    <dbReference type="NCBI Taxonomy" id="1070528"/>
    <lineage>
        <taxon>unclassified sequences</taxon>
        <taxon>metagenomes</taxon>
        <taxon>organismal metagenomes</taxon>
    </lineage>
</organism>
<feature type="domain" description="Glycosyl transferase family 25" evidence="2">
    <location>
        <begin position="33"/>
        <end position="171"/>
    </location>
</feature>
<dbReference type="InterPro" id="IPR002654">
    <property type="entry name" value="Glyco_trans_25"/>
</dbReference>
<feature type="transmembrane region" description="Helical" evidence="1">
    <location>
        <begin position="261"/>
        <end position="281"/>
    </location>
</feature>
<name>A0A6C0I4Y5_9ZZZZ</name>
<dbReference type="EMBL" id="MN740108">
    <property type="protein sequence ID" value="QHT88071.1"/>
    <property type="molecule type" value="Genomic_DNA"/>
</dbReference>
<protein>
    <recommendedName>
        <fullName evidence="2">Glycosyl transferase family 25 domain-containing protein</fullName>
    </recommendedName>
</protein>
<dbReference type="AlphaFoldDB" id="A0A6C0I4Y5"/>